<reference evidence="1" key="2">
    <citation type="journal article" date="2015" name="Fish Shellfish Immunol.">
        <title>Early steps in the European eel (Anguilla anguilla)-Vibrio vulnificus interaction in the gills: Role of the RtxA13 toxin.</title>
        <authorList>
            <person name="Callol A."/>
            <person name="Pajuelo D."/>
            <person name="Ebbesson L."/>
            <person name="Teles M."/>
            <person name="MacKenzie S."/>
            <person name="Amaro C."/>
        </authorList>
    </citation>
    <scope>NUCLEOTIDE SEQUENCE</scope>
</reference>
<dbReference type="EMBL" id="GBXM01056061">
    <property type="protein sequence ID" value="JAH52516.1"/>
    <property type="molecule type" value="Transcribed_RNA"/>
</dbReference>
<reference evidence="1" key="1">
    <citation type="submission" date="2014-11" db="EMBL/GenBank/DDBJ databases">
        <authorList>
            <person name="Amaro Gonzalez C."/>
        </authorList>
    </citation>
    <scope>NUCLEOTIDE SEQUENCE</scope>
</reference>
<dbReference type="EMBL" id="GBXM01052118">
    <property type="protein sequence ID" value="JAH56459.1"/>
    <property type="molecule type" value="Transcribed_RNA"/>
</dbReference>
<sequence>MSNPMSWSTEPKQLCQCPNAYELHTHTHTVHFIRYTCSTAP</sequence>
<protein>
    <submittedName>
        <fullName evidence="1">Uncharacterized protein</fullName>
    </submittedName>
</protein>
<accession>A0A0E9TFZ4</accession>
<dbReference type="AlphaFoldDB" id="A0A0E9TFZ4"/>
<proteinExistence type="predicted"/>
<evidence type="ECO:0000313" key="1">
    <source>
        <dbReference type="EMBL" id="JAH52516.1"/>
    </source>
</evidence>
<organism evidence="1">
    <name type="scientific">Anguilla anguilla</name>
    <name type="common">European freshwater eel</name>
    <name type="synonym">Muraena anguilla</name>
    <dbReference type="NCBI Taxonomy" id="7936"/>
    <lineage>
        <taxon>Eukaryota</taxon>
        <taxon>Metazoa</taxon>
        <taxon>Chordata</taxon>
        <taxon>Craniata</taxon>
        <taxon>Vertebrata</taxon>
        <taxon>Euteleostomi</taxon>
        <taxon>Actinopterygii</taxon>
        <taxon>Neopterygii</taxon>
        <taxon>Teleostei</taxon>
        <taxon>Anguilliformes</taxon>
        <taxon>Anguillidae</taxon>
        <taxon>Anguilla</taxon>
    </lineage>
</organism>
<name>A0A0E9TFZ4_ANGAN</name>